<evidence type="ECO:0000259" key="2">
    <source>
        <dbReference type="Pfam" id="PF04235"/>
    </source>
</evidence>
<dbReference type="PANTHER" id="PTHR30590">
    <property type="entry name" value="INNER MEMBRANE PROTEIN"/>
    <property type="match status" value="1"/>
</dbReference>
<sequence>MADSRDKERLHVVDAIRALALFGVLVMNLRDMSGLNFLTAEALASLQGPVDQAVDFLLHVVFDEKFLSSFSFLFGLSFYLLLERKSDQPGFMAMYFRRLLVLAGFGLINIAFLYWADILLVYAVFGTTLVLMVRLPQWVLLAISTLFLFGAPVALALAGAVRGDTLQTPEELEALRTFGSPAYWPNVVESLSLYFGLGSSGRLVELWDHTNVYGMLLLGLWAGRAQIPHRVDEHRLLLRGVASLCLPVGLLLTLLWEVMPDTDPLTTVMRIGAPILAIGYMSLGALLLSRPGAQRIRAWLAFPGRLALTNYLAYGLIGQVLLYGWGLGWIGTLGSAEILLLAVGIYAVALVLSRLWLIPFRMGPMEWVWRCLTYLRPSPLRR</sequence>
<keyword evidence="1" id="KW-0812">Transmembrane</keyword>
<organism evidence="3 4">
    <name type="scientific">Modicisalibacter xianhensis</name>
    <dbReference type="NCBI Taxonomy" id="442341"/>
    <lineage>
        <taxon>Bacteria</taxon>
        <taxon>Pseudomonadati</taxon>
        <taxon>Pseudomonadota</taxon>
        <taxon>Gammaproteobacteria</taxon>
        <taxon>Oceanospirillales</taxon>
        <taxon>Halomonadaceae</taxon>
        <taxon>Modicisalibacter</taxon>
    </lineage>
</organism>
<feature type="transmembrane region" description="Helical" evidence="1">
    <location>
        <begin position="66"/>
        <end position="82"/>
    </location>
</feature>
<keyword evidence="1" id="KW-0472">Membrane</keyword>
<feature type="transmembrane region" description="Helical" evidence="1">
    <location>
        <begin position="12"/>
        <end position="29"/>
    </location>
</feature>
<feature type="transmembrane region" description="Helical" evidence="1">
    <location>
        <begin position="338"/>
        <end position="357"/>
    </location>
</feature>
<feature type="domain" description="DUF418" evidence="2">
    <location>
        <begin position="222"/>
        <end position="375"/>
    </location>
</feature>
<gene>
    <name evidence="3" type="ORF">DFO67_101148</name>
</gene>
<dbReference type="AlphaFoldDB" id="A0A4R8GB56"/>
<protein>
    <recommendedName>
        <fullName evidence="2">DUF418 domain-containing protein</fullName>
    </recommendedName>
</protein>
<proteinExistence type="predicted"/>
<dbReference type="InterPro" id="IPR007349">
    <property type="entry name" value="DUF418"/>
</dbReference>
<evidence type="ECO:0000313" key="4">
    <source>
        <dbReference type="Proteomes" id="UP000294489"/>
    </source>
</evidence>
<dbReference type="PANTHER" id="PTHR30590:SF2">
    <property type="entry name" value="INNER MEMBRANE PROTEIN"/>
    <property type="match status" value="1"/>
</dbReference>
<keyword evidence="1" id="KW-1133">Transmembrane helix</keyword>
<evidence type="ECO:0000313" key="3">
    <source>
        <dbReference type="EMBL" id="TDX32854.1"/>
    </source>
</evidence>
<feature type="transmembrane region" description="Helical" evidence="1">
    <location>
        <begin position="268"/>
        <end position="288"/>
    </location>
</feature>
<dbReference type="Proteomes" id="UP000294489">
    <property type="component" value="Unassembled WGS sequence"/>
</dbReference>
<comment type="caution">
    <text evidence="3">The sequence shown here is derived from an EMBL/GenBank/DDBJ whole genome shotgun (WGS) entry which is preliminary data.</text>
</comment>
<feature type="transmembrane region" description="Helical" evidence="1">
    <location>
        <begin position="102"/>
        <end position="125"/>
    </location>
</feature>
<dbReference type="RefSeq" id="WP_134015022.1">
    <property type="nucleotide sequence ID" value="NZ_SOEC01000001.1"/>
</dbReference>
<dbReference type="Pfam" id="PF04235">
    <property type="entry name" value="DUF418"/>
    <property type="match status" value="1"/>
</dbReference>
<reference evidence="3 4" key="1">
    <citation type="submission" date="2019-03" db="EMBL/GenBank/DDBJ databases">
        <title>Freshwater and sediment microbial communities from various areas in North America, analyzing microbe dynamics in response to fracking.</title>
        <authorList>
            <person name="Lamendella R."/>
        </authorList>
    </citation>
    <scope>NUCLEOTIDE SEQUENCE [LARGE SCALE GENOMIC DNA]</scope>
    <source>
        <strain evidence="3 4">6_TX</strain>
    </source>
</reference>
<feature type="transmembrane region" description="Helical" evidence="1">
    <location>
        <begin position="236"/>
        <end position="256"/>
    </location>
</feature>
<dbReference type="EMBL" id="SOEC01000001">
    <property type="protein sequence ID" value="TDX32854.1"/>
    <property type="molecule type" value="Genomic_DNA"/>
</dbReference>
<dbReference type="OrthoDB" id="9807744at2"/>
<name>A0A4R8GB56_9GAMM</name>
<feature type="transmembrane region" description="Helical" evidence="1">
    <location>
        <begin position="308"/>
        <end position="326"/>
    </location>
</feature>
<feature type="transmembrane region" description="Helical" evidence="1">
    <location>
        <begin position="137"/>
        <end position="158"/>
    </location>
</feature>
<evidence type="ECO:0000256" key="1">
    <source>
        <dbReference type="SAM" id="Phobius"/>
    </source>
</evidence>
<dbReference type="InterPro" id="IPR052529">
    <property type="entry name" value="Bact_Transport_Assoc"/>
</dbReference>
<accession>A0A4R8GB56</accession>